<evidence type="ECO:0000313" key="3">
    <source>
        <dbReference type="Proteomes" id="UP000195540"/>
    </source>
</evidence>
<feature type="transmembrane region" description="Helical" evidence="1">
    <location>
        <begin position="48"/>
        <end position="67"/>
    </location>
</feature>
<keyword evidence="1" id="KW-1133">Transmembrane helix</keyword>
<feature type="transmembrane region" description="Helical" evidence="1">
    <location>
        <begin position="73"/>
        <end position="94"/>
    </location>
</feature>
<dbReference type="EMBL" id="CP021694">
    <property type="protein sequence ID" value="ARX34596.1"/>
    <property type="molecule type" value="Genomic_DNA"/>
</dbReference>
<sequence length="121" mass="14618">MKKFDIDNILKNLSTEDVERINKTYNDQTNKEESFNEWFFNTFIFDRFLFEGLFISSVIIFILIIMSESTPHLFYSFLMLVFFYITMSFVITVYDCVTNKISLILFFRVKRIAVMTYLMEK</sequence>
<protein>
    <submittedName>
        <fullName evidence="2">Uncharacterized protein</fullName>
    </submittedName>
</protein>
<dbReference type="RefSeq" id="WP_036895129.1">
    <property type="nucleotide sequence ID" value="NZ_CP021694.1"/>
</dbReference>
<keyword evidence="1" id="KW-0812">Transmembrane</keyword>
<reference evidence="2 3" key="1">
    <citation type="submission" date="2017-05" db="EMBL/GenBank/DDBJ databases">
        <title>Whole genome sequencing of Proteus mirabilis AR_0155.</title>
        <authorList>
            <person name="Conlan S."/>
            <person name="Thomas P.J."/>
            <person name="Mullikin J."/>
            <person name="Frank K.M."/>
            <person name="Segre J.A."/>
        </authorList>
    </citation>
    <scope>NUCLEOTIDE SEQUENCE [LARGE SCALE GENOMIC DNA]</scope>
    <source>
        <strain evidence="2 3">AR_0155</strain>
    </source>
</reference>
<evidence type="ECO:0000256" key="1">
    <source>
        <dbReference type="SAM" id="Phobius"/>
    </source>
</evidence>
<organism evidence="2 3">
    <name type="scientific">Proteus mirabilis</name>
    <dbReference type="NCBI Taxonomy" id="584"/>
    <lineage>
        <taxon>Bacteria</taxon>
        <taxon>Pseudomonadati</taxon>
        <taxon>Pseudomonadota</taxon>
        <taxon>Gammaproteobacteria</taxon>
        <taxon>Enterobacterales</taxon>
        <taxon>Morganellaceae</taxon>
        <taxon>Proteus</taxon>
    </lineage>
</organism>
<name>A0AAN1C1H3_PROMI</name>
<dbReference type="AlphaFoldDB" id="A0AAN1C1H3"/>
<accession>A0AAN1C1H3</accession>
<dbReference type="Proteomes" id="UP000195540">
    <property type="component" value="Chromosome"/>
</dbReference>
<keyword evidence="1" id="KW-0472">Membrane</keyword>
<evidence type="ECO:0000313" key="2">
    <source>
        <dbReference type="EMBL" id="ARX34596.1"/>
    </source>
</evidence>
<proteinExistence type="predicted"/>
<gene>
    <name evidence="2" type="ORF">AM402_10760</name>
</gene>